<organism evidence="2 3">
    <name type="scientific">Araneus ventricosus</name>
    <name type="common">Orbweaver spider</name>
    <name type="synonym">Epeira ventricosa</name>
    <dbReference type="NCBI Taxonomy" id="182803"/>
    <lineage>
        <taxon>Eukaryota</taxon>
        <taxon>Metazoa</taxon>
        <taxon>Ecdysozoa</taxon>
        <taxon>Arthropoda</taxon>
        <taxon>Chelicerata</taxon>
        <taxon>Arachnida</taxon>
        <taxon>Araneae</taxon>
        <taxon>Araneomorphae</taxon>
        <taxon>Entelegynae</taxon>
        <taxon>Araneoidea</taxon>
        <taxon>Araneidae</taxon>
        <taxon>Araneus</taxon>
    </lineage>
</organism>
<gene>
    <name evidence="2" type="ORF">AVEN_59747_1</name>
</gene>
<proteinExistence type="predicted"/>
<keyword evidence="1" id="KW-0812">Transmembrane</keyword>
<evidence type="ECO:0000256" key="1">
    <source>
        <dbReference type="SAM" id="Phobius"/>
    </source>
</evidence>
<keyword evidence="3" id="KW-1185">Reference proteome</keyword>
<dbReference type="OrthoDB" id="10635761at2759"/>
<name>A0A4Y2BPD4_ARAVE</name>
<evidence type="ECO:0000313" key="3">
    <source>
        <dbReference type="Proteomes" id="UP000499080"/>
    </source>
</evidence>
<sequence length="138" mass="15941">MIRSTRSNRKRGGALTVLGIILSMGRRRLVLRSPHRILAHLHVPHAPLCAPTVFLVFAPSLTPLARIAAFGTSPVGRHRLLLCRSLLSYPHHHLFFHFVCLFCKTYPFLFRHRRRFMRGFVMHREIKATTTGMLFWCG</sequence>
<comment type="caution">
    <text evidence="2">The sequence shown here is derived from an EMBL/GenBank/DDBJ whole genome shotgun (WGS) entry which is preliminary data.</text>
</comment>
<accession>A0A4Y2BPD4</accession>
<keyword evidence="1" id="KW-1133">Transmembrane helix</keyword>
<protein>
    <submittedName>
        <fullName evidence="2">Uncharacterized protein</fullName>
    </submittedName>
</protein>
<feature type="transmembrane region" description="Helical" evidence="1">
    <location>
        <begin position="94"/>
        <end position="110"/>
    </location>
</feature>
<dbReference type="Proteomes" id="UP000499080">
    <property type="component" value="Unassembled WGS sequence"/>
</dbReference>
<evidence type="ECO:0000313" key="2">
    <source>
        <dbReference type="EMBL" id="GBL93567.1"/>
    </source>
</evidence>
<reference evidence="2 3" key="1">
    <citation type="journal article" date="2019" name="Sci. Rep.">
        <title>Orb-weaving spider Araneus ventricosus genome elucidates the spidroin gene catalogue.</title>
        <authorList>
            <person name="Kono N."/>
            <person name="Nakamura H."/>
            <person name="Ohtoshi R."/>
            <person name="Moran D.A.P."/>
            <person name="Shinohara A."/>
            <person name="Yoshida Y."/>
            <person name="Fujiwara M."/>
            <person name="Mori M."/>
            <person name="Tomita M."/>
            <person name="Arakawa K."/>
        </authorList>
    </citation>
    <scope>NUCLEOTIDE SEQUENCE [LARGE SCALE GENOMIC DNA]</scope>
</reference>
<keyword evidence="1" id="KW-0472">Membrane</keyword>
<dbReference type="EMBL" id="BGPR01000094">
    <property type="protein sequence ID" value="GBL93567.1"/>
    <property type="molecule type" value="Genomic_DNA"/>
</dbReference>
<dbReference type="AlphaFoldDB" id="A0A4Y2BPD4"/>